<evidence type="ECO:0000256" key="3">
    <source>
        <dbReference type="ARBA" id="ARBA00023155"/>
    </source>
</evidence>
<dbReference type="Proteomes" id="UP001187531">
    <property type="component" value="Unassembled WGS sequence"/>
</dbReference>
<accession>A0AA88L728</accession>
<evidence type="ECO:0000256" key="6">
    <source>
        <dbReference type="RuleBase" id="RU000682"/>
    </source>
</evidence>
<dbReference type="PRINTS" id="PR00031">
    <property type="entry name" value="HTHREPRESSR"/>
</dbReference>
<sequence length="318" mass="34691">MSQAAAANNSSNQQNQDCIDQEMAASKSAFLELQQQAANLMPHHQHPMAGLGGYQIRSPYAQHMGSQHDSPSFPGSRSHLSAYPYAHMAAAAAAAGQNSYPGYHPLGYPPQCTSPPREEKDHLDGTMRVNGKGKKMRKPRTIYSSLQLQQLNRRFQRTQYLALPERAELAASLGLTQTQVKIFFQNRRSKYKKIMKAAQQQGGAPGNTIAHLNPSSPQMSDSKMEDSPSPAGSQQGYMHPGTPHHAHHQPGTPVNELSPPPPAMSNSPPLSITPWDIKPHIGDAGVIHHQQGVGYLPPHQYSWYPSGATGINHQGLLM</sequence>
<dbReference type="Gene3D" id="1.10.10.60">
    <property type="entry name" value="Homeodomain-like"/>
    <property type="match status" value="1"/>
</dbReference>
<dbReference type="SMART" id="SM00389">
    <property type="entry name" value="HOX"/>
    <property type="match status" value="1"/>
</dbReference>
<evidence type="ECO:0000313" key="9">
    <source>
        <dbReference type="EMBL" id="KAK2720853.1"/>
    </source>
</evidence>
<dbReference type="PROSITE" id="PS50071">
    <property type="entry name" value="HOMEOBOX_2"/>
    <property type="match status" value="1"/>
</dbReference>
<evidence type="ECO:0000256" key="4">
    <source>
        <dbReference type="ARBA" id="ARBA00023242"/>
    </source>
</evidence>
<feature type="domain" description="Homeobox" evidence="8">
    <location>
        <begin position="134"/>
        <end position="194"/>
    </location>
</feature>
<feature type="DNA-binding region" description="Homeobox" evidence="5">
    <location>
        <begin position="136"/>
        <end position="195"/>
    </location>
</feature>
<comment type="subcellular location">
    <subcellularLocation>
        <location evidence="1 5 6">Nucleus</location>
    </subcellularLocation>
</comment>
<dbReference type="GO" id="GO:0000981">
    <property type="term" value="F:DNA-binding transcription factor activity, RNA polymerase II-specific"/>
    <property type="evidence" value="ECO:0007669"/>
    <property type="project" value="TreeGrafter"/>
</dbReference>
<dbReference type="InterPro" id="IPR050460">
    <property type="entry name" value="Distal-less_Homeobox_TF"/>
</dbReference>
<dbReference type="GO" id="GO:0000978">
    <property type="term" value="F:RNA polymerase II cis-regulatory region sequence-specific DNA binding"/>
    <property type="evidence" value="ECO:0007669"/>
    <property type="project" value="TreeGrafter"/>
</dbReference>
<dbReference type="FunFam" id="1.10.10.60:FF:000707">
    <property type="entry name" value="Dlx"/>
    <property type="match status" value="1"/>
</dbReference>
<feature type="region of interest" description="Disordered" evidence="7">
    <location>
        <begin position="114"/>
        <end position="138"/>
    </location>
</feature>
<evidence type="ECO:0000256" key="5">
    <source>
        <dbReference type="PROSITE-ProRule" id="PRU00108"/>
    </source>
</evidence>
<keyword evidence="4 5" id="KW-0539">Nucleus</keyword>
<evidence type="ECO:0000256" key="7">
    <source>
        <dbReference type="SAM" id="MobiDB-lite"/>
    </source>
</evidence>
<name>A0AA88L728_ARTSF</name>
<evidence type="ECO:0000313" key="10">
    <source>
        <dbReference type="Proteomes" id="UP001187531"/>
    </source>
</evidence>
<dbReference type="InterPro" id="IPR001356">
    <property type="entry name" value="HD"/>
</dbReference>
<evidence type="ECO:0000256" key="2">
    <source>
        <dbReference type="ARBA" id="ARBA00023125"/>
    </source>
</evidence>
<dbReference type="EMBL" id="JAVRJZ010000007">
    <property type="protein sequence ID" value="KAK2720853.1"/>
    <property type="molecule type" value="Genomic_DNA"/>
</dbReference>
<comment type="caution">
    <text evidence="9">The sequence shown here is derived from an EMBL/GenBank/DDBJ whole genome shotgun (WGS) entry which is preliminary data.</text>
</comment>
<dbReference type="CDD" id="cd00086">
    <property type="entry name" value="homeodomain"/>
    <property type="match status" value="1"/>
</dbReference>
<keyword evidence="2 5" id="KW-0238">DNA-binding</keyword>
<dbReference type="PANTHER" id="PTHR24327">
    <property type="entry name" value="HOMEOBOX PROTEIN"/>
    <property type="match status" value="1"/>
</dbReference>
<evidence type="ECO:0000256" key="1">
    <source>
        <dbReference type="ARBA" id="ARBA00004123"/>
    </source>
</evidence>
<feature type="region of interest" description="Disordered" evidence="7">
    <location>
        <begin position="199"/>
        <end position="276"/>
    </location>
</feature>
<dbReference type="PANTHER" id="PTHR24327:SF81">
    <property type="entry name" value="HOMEOTIC PROTEIN DISTAL-LESS-RELATED"/>
    <property type="match status" value="1"/>
</dbReference>
<keyword evidence="3 5" id="KW-0371">Homeobox</keyword>
<protein>
    <recommendedName>
        <fullName evidence="8">Homeobox domain-containing protein</fullName>
    </recommendedName>
</protein>
<organism evidence="9 10">
    <name type="scientific">Artemia franciscana</name>
    <name type="common">Brine shrimp</name>
    <name type="synonym">Artemia sanfranciscana</name>
    <dbReference type="NCBI Taxonomy" id="6661"/>
    <lineage>
        <taxon>Eukaryota</taxon>
        <taxon>Metazoa</taxon>
        <taxon>Ecdysozoa</taxon>
        <taxon>Arthropoda</taxon>
        <taxon>Crustacea</taxon>
        <taxon>Branchiopoda</taxon>
        <taxon>Anostraca</taxon>
        <taxon>Artemiidae</taxon>
        <taxon>Artemia</taxon>
    </lineage>
</organism>
<dbReference type="SUPFAM" id="SSF46689">
    <property type="entry name" value="Homeodomain-like"/>
    <property type="match status" value="1"/>
</dbReference>
<dbReference type="InterPro" id="IPR000047">
    <property type="entry name" value="HTH_motif"/>
</dbReference>
<proteinExistence type="predicted"/>
<gene>
    <name evidence="9" type="ORF">QYM36_004660</name>
</gene>
<feature type="compositionally biased region" description="Basic and acidic residues" evidence="7">
    <location>
        <begin position="116"/>
        <end position="125"/>
    </location>
</feature>
<evidence type="ECO:0000259" key="8">
    <source>
        <dbReference type="PROSITE" id="PS50071"/>
    </source>
</evidence>
<dbReference type="Pfam" id="PF00046">
    <property type="entry name" value="Homeodomain"/>
    <property type="match status" value="1"/>
</dbReference>
<keyword evidence="10" id="KW-1185">Reference proteome</keyword>
<dbReference type="GO" id="GO:0005634">
    <property type="term" value="C:nucleus"/>
    <property type="evidence" value="ECO:0007669"/>
    <property type="project" value="UniProtKB-SubCell"/>
</dbReference>
<dbReference type="InterPro" id="IPR009057">
    <property type="entry name" value="Homeodomain-like_sf"/>
</dbReference>
<reference evidence="9" key="1">
    <citation type="submission" date="2023-07" db="EMBL/GenBank/DDBJ databases">
        <title>Chromosome-level genome assembly of Artemia franciscana.</title>
        <authorList>
            <person name="Jo E."/>
        </authorList>
    </citation>
    <scope>NUCLEOTIDE SEQUENCE</scope>
    <source>
        <tissue evidence="9">Whole body</tissue>
    </source>
</reference>
<dbReference type="AlphaFoldDB" id="A0AA88L728"/>